<keyword evidence="1" id="KW-0614">Plasmid</keyword>
<dbReference type="OrthoDB" id="8003415at2"/>
<evidence type="ECO:0000313" key="1">
    <source>
        <dbReference type="EMBL" id="BAU94062.1"/>
    </source>
</evidence>
<protein>
    <submittedName>
        <fullName evidence="1">Uncharacterized protein</fullName>
    </submittedName>
</protein>
<evidence type="ECO:0000313" key="2">
    <source>
        <dbReference type="Proteomes" id="UP000218288"/>
    </source>
</evidence>
<proteinExistence type="predicted"/>
<reference evidence="1 2" key="1">
    <citation type="journal article" date="2016" name="Genome Announc.">
        <title>Complete Genome Sequence of Methylobacterium populi P-1M, Isolated from Pink-Pigmented Household Biofilm.</title>
        <authorList>
            <person name="Morohoshi T."/>
            <person name="Ikeda T."/>
        </authorList>
    </citation>
    <scope>NUCLEOTIDE SEQUENCE [LARGE SCALE GENOMIC DNA]</scope>
    <source>
        <strain evidence="1 2">P-1M</strain>
        <plasmid evidence="2">Plasmid pmppm01 dna</plasmid>
    </source>
</reference>
<dbReference type="OMA" id="FSAWGHD"/>
<organism evidence="1 2">
    <name type="scientific">Methylorubrum populi</name>
    <dbReference type="NCBI Taxonomy" id="223967"/>
    <lineage>
        <taxon>Bacteria</taxon>
        <taxon>Pseudomonadati</taxon>
        <taxon>Pseudomonadota</taxon>
        <taxon>Alphaproteobacteria</taxon>
        <taxon>Hyphomicrobiales</taxon>
        <taxon>Methylobacteriaceae</taxon>
        <taxon>Methylorubrum</taxon>
    </lineage>
</organism>
<dbReference type="Proteomes" id="UP000218288">
    <property type="component" value="Plasmid pMPPM01"/>
</dbReference>
<dbReference type="RefSeq" id="WP_012457154.1">
    <property type="nucleotide sequence ID" value="NZ_AP014810.1"/>
</dbReference>
<name>A0A161JNB1_9HYPH</name>
<geneLocation type="plasmid" evidence="2">
    <name>pmppm01 dna</name>
</geneLocation>
<sequence length="88" mass="9505">MMKTLTLAGALIVTTSGYALAQQTFSAWGHDFTVSQFAPQQMMVGVATDSKTGRKFNVVKLKNGKMMAISPITGMQGMPEMAQDDMVQ</sequence>
<dbReference type="AlphaFoldDB" id="A0A161JNB1"/>
<gene>
    <name evidence="1" type="ORF">MPPM_5457</name>
</gene>
<accession>A0A161JNB1</accession>
<dbReference type="EMBL" id="AP014810">
    <property type="protein sequence ID" value="BAU94062.1"/>
    <property type="molecule type" value="Genomic_DNA"/>
</dbReference>